<comment type="catalytic activity">
    <reaction evidence="1">
        <text>alpha,alpha-trehalose + H2O = alpha-D-glucose + beta-D-glucose</text>
        <dbReference type="Rhea" id="RHEA:32675"/>
        <dbReference type="ChEBI" id="CHEBI:15377"/>
        <dbReference type="ChEBI" id="CHEBI:15903"/>
        <dbReference type="ChEBI" id="CHEBI:16551"/>
        <dbReference type="ChEBI" id="CHEBI:17925"/>
        <dbReference type="EC" id="3.2.1.28"/>
    </reaction>
</comment>
<evidence type="ECO:0000259" key="13">
    <source>
        <dbReference type="Pfam" id="PF00723"/>
    </source>
</evidence>
<name>A0A521FDD6_9ACTN</name>
<proteinExistence type="inferred from homology"/>
<dbReference type="GO" id="GO:0005993">
    <property type="term" value="P:trehalose catabolic process"/>
    <property type="evidence" value="ECO:0007669"/>
    <property type="project" value="UniProtKB-ARBA"/>
</dbReference>
<protein>
    <recommendedName>
        <fullName evidence="4">Trehalase</fullName>
        <ecNumber evidence="3">3.2.1.28</ecNumber>
    </recommendedName>
    <alternativeName>
        <fullName evidence="8">Alpha,alpha-trehalase</fullName>
    </alternativeName>
    <alternativeName>
        <fullName evidence="9">Alpha,alpha-trehalose glucohydrolase</fullName>
    </alternativeName>
</protein>
<dbReference type="PANTHER" id="PTHR31616">
    <property type="entry name" value="TREHALASE"/>
    <property type="match status" value="1"/>
</dbReference>
<evidence type="ECO:0000313" key="16">
    <source>
        <dbReference type="Proteomes" id="UP000317484"/>
    </source>
</evidence>
<evidence type="ECO:0000313" key="15">
    <source>
        <dbReference type="EMBL" id="SMO94186.1"/>
    </source>
</evidence>
<dbReference type="GO" id="GO:0004555">
    <property type="term" value="F:alpha,alpha-trehalase activity"/>
    <property type="evidence" value="ECO:0007669"/>
    <property type="project" value="UniProtKB-EC"/>
</dbReference>
<dbReference type="EMBL" id="FXTJ01000008">
    <property type="protein sequence ID" value="SMO94186.1"/>
    <property type="molecule type" value="Genomic_DNA"/>
</dbReference>
<dbReference type="InterPro" id="IPR011613">
    <property type="entry name" value="GH15-like"/>
</dbReference>
<evidence type="ECO:0000256" key="7">
    <source>
        <dbReference type="ARBA" id="ARBA00023295"/>
    </source>
</evidence>
<dbReference type="Pfam" id="PF00723">
    <property type="entry name" value="Glyco_hydro_15"/>
    <property type="match status" value="1"/>
</dbReference>
<evidence type="ECO:0000256" key="3">
    <source>
        <dbReference type="ARBA" id="ARBA00012757"/>
    </source>
</evidence>
<dbReference type="SUPFAM" id="SSF48208">
    <property type="entry name" value="Six-hairpin glycosidases"/>
    <property type="match status" value="1"/>
</dbReference>
<evidence type="ECO:0000256" key="10">
    <source>
        <dbReference type="ARBA" id="ARBA00053030"/>
    </source>
</evidence>
<dbReference type="Proteomes" id="UP000317484">
    <property type="component" value="Unassembled WGS sequence"/>
</dbReference>
<evidence type="ECO:0000256" key="1">
    <source>
        <dbReference type="ARBA" id="ARBA00001576"/>
    </source>
</evidence>
<dbReference type="PANTHER" id="PTHR31616:SF0">
    <property type="entry name" value="GLUCAN 1,4-ALPHA-GLUCOSIDASE"/>
    <property type="match status" value="1"/>
</dbReference>
<reference evidence="15 16" key="1">
    <citation type="submission" date="2017-05" db="EMBL/GenBank/DDBJ databases">
        <authorList>
            <person name="Varghese N."/>
            <person name="Submissions S."/>
        </authorList>
    </citation>
    <scope>NUCLEOTIDE SEQUENCE [LARGE SCALE GENOMIC DNA]</scope>
    <source>
        <strain evidence="15 16">DSM 46834</strain>
    </source>
</reference>
<keyword evidence="5" id="KW-0378">Hydrolase</keyword>
<dbReference type="RefSeq" id="WP_142459933.1">
    <property type="nucleotide sequence ID" value="NZ_FXTJ01000008.1"/>
</dbReference>
<evidence type="ECO:0000256" key="11">
    <source>
        <dbReference type="ARBA" id="ARBA00060615"/>
    </source>
</evidence>
<evidence type="ECO:0000259" key="14">
    <source>
        <dbReference type="Pfam" id="PF19291"/>
    </source>
</evidence>
<evidence type="ECO:0000256" key="2">
    <source>
        <dbReference type="ARBA" id="ARBA00006188"/>
    </source>
</evidence>
<feature type="compositionally biased region" description="Basic and acidic residues" evidence="12">
    <location>
        <begin position="592"/>
        <end position="605"/>
    </location>
</feature>
<keyword evidence="16" id="KW-1185">Reference proteome</keyword>
<gene>
    <name evidence="15" type="ORF">SAMN06273567_10873</name>
</gene>
<accession>A0A521FDD6</accession>
<dbReference type="InterPro" id="IPR012341">
    <property type="entry name" value="6hp_glycosidase-like_sf"/>
</dbReference>
<evidence type="ECO:0000256" key="8">
    <source>
        <dbReference type="ARBA" id="ARBA00030473"/>
    </source>
</evidence>
<feature type="domain" description="Trehalase-like N-terminal" evidence="14">
    <location>
        <begin position="2"/>
        <end position="151"/>
    </location>
</feature>
<feature type="region of interest" description="Disordered" evidence="12">
    <location>
        <begin position="585"/>
        <end position="605"/>
    </location>
</feature>
<dbReference type="FunFam" id="1.50.10.10:FF:000005">
    <property type="entry name" value="Glycosyl hydrolase, glucoamylase"/>
    <property type="match status" value="1"/>
</dbReference>
<evidence type="ECO:0000256" key="12">
    <source>
        <dbReference type="SAM" id="MobiDB-lite"/>
    </source>
</evidence>
<keyword evidence="7" id="KW-0326">Glycosidase</keyword>
<keyword evidence="6" id="KW-0119">Carbohydrate metabolism</keyword>
<sequence length="605" mass="67934">MALPIEDYAVIGDTQSAALVGRDGSVDWLCFPRFDSGAVFASLLGTEEHGRWLVAPREDVRAVRRRYRGDTVVLETEFDTDDGSVRLIDFMPPRDEAPDLVRIVEGLRGRVRMRMELRGRFDYGHVVPWVYREDGDLVAVAGPDAAWLRTPVATEHRDGAVSADFSVGPGDVAPFVLTWRASHLPAPRPLDPQAELTGTEEYWQRWMSRCRYDGGWREAVVRSLLTLKVLTYAPTGGIVAAVTTSLPEQLGGVRNWDYRFCWLRDATITLQALLYSGFDEEAAAWRTWLLRAIAGDPAQMQIMYGVAGERRLEESTADWLPRYEGNPVRIGNAAADQFQLDVYGEVMDALHQARLAGLKAHDPSWALQAELMGFVESHWRDPDEGIWEVRGGPHQFTHSKLMAWVAADRAVKAVERFGLPGPAARWRALREDVRRDILTRGYDADRRTFTQYYGSRELDAALLMVPLVGFLPADDPRVRGTVAAVERELLQDEFVQRYTQVPGESIDGLPAGEGAFLACTFWLADNYALQGRHDEAREVFERLLALRNDVGLLSEEYDPKAHRLVGNFPQAFSHVPLIDTARTLSRATTSGTEERQQEGLDCPRP</sequence>
<comment type="similarity">
    <text evidence="2">Belongs to the glycosyl hydrolase 15 family.</text>
</comment>
<dbReference type="Gene3D" id="1.50.10.10">
    <property type="match status" value="1"/>
</dbReference>
<organism evidence="15 16">
    <name type="scientific">Geodermatophilus aquaeductus</name>
    <dbReference type="NCBI Taxonomy" id="1564161"/>
    <lineage>
        <taxon>Bacteria</taxon>
        <taxon>Bacillati</taxon>
        <taxon>Actinomycetota</taxon>
        <taxon>Actinomycetes</taxon>
        <taxon>Geodermatophilales</taxon>
        <taxon>Geodermatophilaceae</taxon>
        <taxon>Geodermatophilus</taxon>
    </lineage>
</organism>
<evidence type="ECO:0000256" key="5">
    <source>
        <dbReference type="ARBA" id="ARBA00022801"/>
    </source>
</evidence>
<evidence type="ECO:0000256" key="9">
    <source>
        <dbReference type="ARBA" id="ARBA00031637"/>
    </source>
</evidence>
<comment type="pathway">
    <text evidence="11">Glycan degradation; trehalose degradation; D-glucose from alpha,alpha-trehalose: step 1/1.</text>
</comment>
<evidence type="ECO:0000256" key="6">
    <source>
        <dbReference type="ARBA" id="ARBA00023277"/>
    </source>
</evidence>
<dbReference type="InterPro" id="IPR008928">
    <property type="entry name" value="6-hairpin_glycosidase_sf"/>
</dbReference>
<dbReference type="AlphaFoldDB" id="A0A521FDD6"/>
<dbReference type="InterPro" id="IPR045582">
    <property type="entry name" value="Trehalase-like_N"/>
</dbReference>
<dbReference type="EC" id="3.2.1.28" evidence="3"/>
<comment type="cofactor">
    <cofactor evidence="10">
        <name>phosphate</name>
        <dbReference type="ChEBI" id="CHEBI:43474"/>
    </cofactor>
</comment>
<dbReference type="Pfam" id="PF19291">
    <property type="entry name" value="TREH_N"/>
    <property type="match status" value="1"/>
</dbReference>
<feature type="domain" description="GH15-like" evidence="13">
    <location>
        <begin position="217"/>
        <end position="581"/>
    </location>
</feature>
<evidence type="ECO:0000256" key="4">
    <source>
        <dbReference type="ARBA" id="ARBA00019905"/>
    </source>
</evidence>